<evidence type="ECO:0000313" key="8">
    <source>
        <dbReference type="EMBL" id="CCD22299.1"/>
    </source>
</evidence>
<keyword evidence="1" id="KW-0343">GTPase activation</keyword>
<feature type="compositionally biased region" description="Polar residues" evidence="6">
    <location>
        <begin position="440"/>
        <end position="449"/>
    </location>
</feature>
<evidence type="ECO:0000313" key="9">
    <source>
        <dbReference type="Proteomes" id="UP000000689"/>
    </source>
</evidence>
<sequence>MSNDDGEVFVNDETRQKVFQKLATKLENRVCFDCGNKNPTWTSVPFGVMLCIQCSAVHRNLGVHITFVKSSTLDKWTINNLRRFKLGGNHKAREFFLKNNGKQFLNTSNVNAQIKYTSSVAKRYKDHLDKKVRKDMTLYPSELVLTEQDDDAAAAADSDSLTDSSSTPGSKENSVDDFFSTWQKPTTSSSDVTPKQLSPSNTGSKLSTTRSSSILSGQRRKPVASNNNNNNNILGGKKHSILSSSTRKSSRLTAKKIDNSNAEDLFNEYEKQAEEDKDQKILESKRKNIAPSSLYTKLNNNSSSGNRFGSNDSSFTELNNNNNTNNNTNKYPKDEFDEFLESSTGPDSYTSNEPVAELQPKLAKLGFGMTMNDANDLAKQQKEAQRAASGPKYTGKIAERYSDSKAISSDQLFGRGNYDQDAAREAKEKLKTFDNATSISSSSYFGEDQNNNEDGSDEFNDGGSSSVNAYGRGSSRGGNNGFIDINVGTDDDLQVLKDAVEQGAQKLGNYLRDYLRK</sequence>
<dbReference type="PRINTS" id="PR00405">
    <property type="entry name" value="REVINTRACTNG"/>
</dbReference>
<evidence type="ECO:0000256" key="3">
    <source>
        <dbReference type="ARBA" id="ARBA00022771"/>
    </source>
</evidence>
<dbReference type="KEGG" id="ndi:NDAI_0A01410"/>
<dbReference type="RefSeq" id="XP_003667542.1">
    <property type="nucleotide sequence ID" value="XM_003667494.1"/>
</dbReference>
<keyword evidence="3 5" id="KW-0863">Zinc-finger</keyword>
<feature type="region of interest" description="Disordered" evidence="6">
    <location>
        <begin position="154"/>
        <end position="256"/>
    </location>
</feature>
<dbReference type="PROSITE" id="PS50115">
    <property type="entry name" value="ARFGAP"/>
    <property type="match status" value="1"/>
</dbReference>
<dbReference type="GO" id="GO:0048205">
    <property type="term" value="P:COPI coating of Golgi vesicle"/>
    <property type="evidence" value="ECO:0007669"/>
    <property type="project" value="EnsemblFungi"/>
</dbReference>
<dbReference type="eggNOG" id="KOG0706">
    <property type="taxonomic scope" value="Eukaryota"/>
</dbReference>
<keyword evidence="2" id="KW-0479">Metal-binding</keyword>
<protein>
    <recommendedName>
        <fullName evidence="7">Arf-GAP domain-containing protein</fullName>
    </recommendedName>
</protein>
<name>G0W3B1_NAUDC</name>
<dbReference type="SMART" id="SM00105">
    <property type="entry name" value="ArfGap"/>
    <property type="match status" value="1"/>
</dbReference>
<dbReference type="GO" id="GO:0008270">
    <property type="term" value="F:zinc ion binding"/>
    <property type="evidence" value="ECO:0007669"/>
    <property type="project" value="UniProtKB-KW"/>
</dbReference>
<dbReference type="InterPro" id="IPR038508">
    <property type="entry name" value="ArfGAP_dom_sf"/>
</dbReference>
<dbReference type="GO" id="GO:0030126">
    <property type="term" value="C:COPI vesicle coat"/>
    <property type="evidence" value="ECO:0007669"/>
    <property type="project" value="EnsemblFungi"/>
</dbReference>
<evidence type="ECO:0000256" key="4">
    <source>
        <dbReference type="ARBA" id="ARBA00022833"/>
    </source>
</evidence>
<feature type="region of interest" description="Disordered" evidence="6">
    <location>
        <begin position="440"/>
        <end position="475"/>
    </location>
</feature>
<feature type="domain" description="Arf-GAP" evidence="7">
    <location>
        <begin position="16"/>
        <end position="128"/>
    </location>
</feature>
<keyword evidence="4" id="KW-0862">Zinc</keyword>
<dbReference type="PANTHER" id="PTHR45686:SF4">
    <property type="entry name" value="ADP-RIBOSYLATION FACTOR GTPASE ACTIVATING PROTEIN 3, ISOFORM H"/>
    <property type="match status" value="1"/>
</dbReference>
<dbReference type="GO" id="GO:0006888">
    <property type="term" value="P:endoplasmic reticulum to Golgi vesicle-mediated transport"/>
    <property type="evidence" value="ECO:0007669"/>
    <property type="project" value="EnsemblFungi"/>
</dbReference>
<dbReference type="Gene3D" id="1.10.220.150">
    <property type="entry name" value="Arf GTPase activating protein"/>
    <property type="match status" value="1"/>
</dbReference>
<dbReference type="OrthoDB" id="983479at2759"/>
<evidence type="ECO:0000256" key="6">
    <source>
        <dbReference type="SAM" id="MobiDB-lite"/>
    </source>
</evidence>
<feature type="compositionally biased region" description="Low complexity" evidence="6">
    <location>
        <begin position="154"/>
        <end position="167"/>
    </location>
</feature>
<gene>
    <name evidence="8" type="primary">NDAI0A01410</name>
    <name evidence="8" type="ordered locus">NDAI_0A01410</name>
</gene>
<dbReference type="AlphaFoldDB" id="G0W3B1"/>
<dbReference type="PANTHER" id="PTHR45686">
    <property type="entry name" value="ADP-RIBOSYLATION FACTOR GTPASE ACTIVATING PROTEIN 3, ISOFORM H-RELATED"/>
    <property type="match status" value="1"/>
</dbReference>
<feature type="compositionally biased region" description="Polar residues" evidence="6">
    <location>
        <begin position="180"/>
        <end position="216"/>
    </location>
</feature>
<evidence type="ECO:0000259" key="7">
    <source>
        <dbReference type="PROSITE" id="PS50115"/>
    </source>
</evidence>
<feature type="compositionally biased region" description="Low complexity" evidence="6">
    <location>
        <begin position="299"/>
        <end position="329"/>
    </location>
</feature>
<dbReference type="GO" id="GO:0006890">
    <property type="term" value="P:retrograde vesicle-mediated transport, Golgi to endoplasmic reticulum"/>
    <property type="evidence" value="ECO:0007669"/>
    <property type="project" value="EnsemblFungi"/>
</dbReference>
<dbReference type="HOGENOM" id="CLU_023062_7_0_1"/>
<evidence type="ECO:0000256" key="1">
    <source>
        <dbReference type="ARBA" id="ARBA00022468"/>
    </source>
</evidence>
<dbReference type="STRING" id="1071378.G0W3B1"/>
<reference evidence="8 9" key="1">
    <citation type="journal article" date="2011" name="Proc. Natl. Acad. Sci. U.S.A.">
        <title>Evolutionary erosion of yeast sex chromosomes by mating-type switching accidents.</title>
        <authorList>
            <person name="Gordon J.L."/>
            <person name="Armisen D."/>
            <person name="Proux-Wera E."/>
            <person name="Oheigeartaigh S.S."/>
            <person name="Byrne K.P."/>
            <person name="Wolfe K.H."/>
        </authorList>
    </citation>
    <scope>NUCLEOTIDE SEQUENCE [LARGE SCALE GENOMIC DNA]</scope>
    <source>
        <strain evidence="9">ATCC 10597 / BCRC 20456 / CBS 421 / NBRC 0211 / NRRL Y-12639</strain>
    </source>
</reference>
<dbReference type="GO" id="GO:0000139">
    <property type="term" value="C:Golgi membrane"/>
    <property type="evidence" value="ECO:0007669"/>
    <property type="project" value="GOC"/>
</dbReference>
<dbReference type="GO" id="GO:0005096">
    <property type="term" value="F:GTPase activator activity"/>
    <property type="evidence" value="ECO:0007669"/>
    <property type="project" value="UniProtKB-KW"/>
</dbReference>
<dbReference type="Pfam" id="PF01412">
    <property type="entry name" value="ArfGap"/>
    <property type="match status" value="1"/>
</dbReference>
<dbReference type="InterPro" id="IPR037278">
    <property type="entry name" value="ARFGAP/RecO"/>
</dbReference>
<evidence type="ECO:0000256" key="2">
    <source>
        <dbReference type="ARBA" id="ARBA00022723"/>
    </source>
</evidence>
<feature type="region of interest" description="Disordered" evidence="6">
    <location>
        <begin position="293"/>
        <end position="333"/>
    </location>
</feature>
<evidence type="ECO:0000256" key="5">
    <source>
        <dbReference type="PROSITE-ProRule" id="PRU00288"/>
    </source>
</evidence>
<dbReference type="OMA" id="PANQVCF"/>
<dbReference type="GeneID" id="11493629"/>
<dbReference type="InterPro" id="IPR001164">
    <property type="entry name" value="ArfGAP_dom"/>
</dbReference>
<dbReference type="EMBL" id="HE580267">
    <property type="protein sequence ID" value="CCD22299.1"/>
    <property type="molecule type" value="Genomic_DNA"/>
</dbReference>
<accession>G0W3B1</accession>
<organism evidence="8 9">
    <name type="scientific">Naumovozyma dairenensis (strain ATCC 10597 / BCRC 20456 / CBS 421 / NBRC 0211 / NRRL Y-12639)</name>
    <name type="common">Saccharomyces dairenensis</name>
    <dbReference type="NCBI Taxonomy" id="1071378"/>
    <lineage>
        <taxon>Eukaryota</taxon>
        <taxon>Fungi</taxon>
        <taxon>Dikarya</taxon>
        <taxon>Ascomycota</taxon>
        <taxon>Saccharomycotina</taxon>
        <taxon>Saccharomycetes</taxon>
        <taxon>Saccharomycetales</taxon>
        <taxon>Saccharomycetaceae</taxon>
        <taxon>Naumovozyma</taxon>
    </lineage>
</organism>
<feature type="region of interest" description="Disordered" evidence="6">
    <location>
        <begin position="377"/>
        <end position="396"/>
    </location>
</feature>
<dbReference type="SUPFAM" id="SSF57863">
    <property type="entry name" value="ArfGap/RecO-like zinc finger"/>
    <property type="match status" value="1"/>
</dbReference>
<dbReference type="CDD" id="cd08831">
    <property type="entry name" value="ArfGap_ArfGap2_3_like"/>
    <property type="match status" value="1"/>
</dbReference>
<feature type="compositionally biased region" description="Acidic residues" evidence="6">
    <location>
        <begin position="450"/>
        <end position="460"/>
    </location>
</feature>
<dbReference type="Proteomes" id="UP000000689">
    <property type="component" value="Chromosome 1"/>
</dbReference>
<proteinExistence type="predicted"/>
<keyword evidence="9" id="KW-1185">Reference proteome</keyword>